<organism evidence="2 3">
    <name type="scientific">Varroa destructor</name>
    <name type="common">Honeybee mite</name>
    <dbReference type="NCBI Taxonomy" id="109461"/>
    <lineage>
        <taxon>Eukaryota</taxon>
        <taxon>Metazoa</taxon>
        <taxon>Ecdysozoa</taxon>
        <taxon>Arthropoda</taxon>
        <taxon>Chelicerata</taxon>
        <taxon>Arachnida</taxon>
        <taxon>Acari</taxon>
        <taxon>Parasitiformes</taxon>
        <taxon>Mesostigmata</taxon>
        <taxon>Gamasina</taxon>
        <taxon>Dermanyssoidea</taxon>
        <taxon>Varroidae</taxon>
        <taxon>Varroa</taxon>
    </lineage>
</organism>
<dbReference type="KEGG" id="vde:111255356"/>
<dbReference type="InterPro" id="IPR029063">
    <property type="entry name" value="SAM-dependent_MTases_sf"/>
</dbReference>
<dbReference type="GO" id="GO:0032259">
    <property type="term" value="P:methylation"/>
    <property type="evidence" value="ECO:0007669"/>
    <property type="project" value="InterPro"/>
</dbReference>
<reference evidence="2" key="1">
    <citation type="submission" date="2021-01" db="UniProtKB">
        <authorList>
            <consortium name="EnsemblMetazoa"/>
        </authorList>
    </citation>
    <scope>IDENTIFICATION</scope>
</reference>
<dbReference type="RefSeq" id="XP_022672993.1">
    <property type="nucleotide sequence ID" value="XM_022817258.1"/>
</dbReference>
<dbReference type="GO" id="GO:0005634">
    <property type="term" value="C:nucleus"/>
    <property type="evidence" value="ECO:0007669"/>
    <property type="project" value="TreeGrafter"/>
</dbReference>
<name>A0A7M7KWB2_VARDE</name>
<dbReference type="EnsemblMetazoa" id="XM_022817258">
    <property type="protein sequence ID" value="XP_022672993"/>
    <property type="gene ID" value="LOC111255356"/>
</dbReference>
<dbReference type="InterPro" id="IPR007757">
    <property type="entry name" value="MT-A70-like"/>
</dbReference>
<dbReference type="EnsemblMetazoa" id="XM_022817255">
    <property type="protein sequence ID" value="XP_022672990"/>
    <property type="gene ID" value="LOC111255356"/>
</dbReference>
<accession>A0A7M7KWB2</accession>
<evidence type="ECO:0008006" key="4">
    <source>
        <dbReference type="Google" id="ProtNLM"/>
    </source>
</evidence>
<dbReference type="CTD" id="64863"/>
<dbReference type="InParanoid" id="A0A7M7KWB2"/>
<dbReference type="RefSeq" id="XP_022672991.1">
    <property type="nucleotide sequence ID" value="XM_022817256.1"/>
</dbReference>
<dbReference type="Proteomes" id="UP000594260">
    <property type="component" value="Unplaced"/>
</dbReference>
<dbReference type="PANTHER" id="PTHR12829:SF4">
    <property type="entry name" value="N(6)-ADENINE-SPECIFIC METHYLTRANSFERASE METTL4"/>
    <property type="match status" value="1"/>
</dbReference>
<dbReference type="PROSITE" id="PS51143">
    <property type="entry name" value="MT_A70"/>
    <property type="match status" value="1"/>
</dbReference>
<dbReference type="InterPro" id="IPR002052">
    <property type="entry name" value="DNA_methylase_N6_adenine_CS"/>
</dbReference>
<dbReference type="FunCoup" id="A0A7M7KWB2">
    <property type="interactions" value="9"/>
</dbReference>
<evidence type="ECO:0000313" key="2">
    <source>
        <dbReference type="EnsemblMetazoa" id="XP_022672990"/>
    </source>
</evidence>
<dbReference type="GO" id="GO:0008168">
    <property type="term" value="F:methyltransferase activity"/>
    <property type="evidence" value="ECO:0007669"/>
    <property type="project" value="InterPro"/>
</dbReference>
<dbReference type="PANTHER" id="PTHR12829">
    <property type="entry name" value="N6-ADENOSINE-METHYLTRANSFERASE"/>
    <property type="match status" value="1"/>
</dbReference>
<proteinExistence type="inferred from homology"/>
<dbReference type="SUPFAM" id="SSF53335">
    <property type="entry name" value="S-adenosyl-L-methionine-dependent methyltransferases"/>
    <property type="match status" value="1"/>
</dbReference>
<dbReference type="GeneID" id="111255356"/>
<keyword evidence="3" id="KW-1185">Reference proteome</keyword>
<dbReference type="Gene3D" id="3.40.50.150">
    <property type="entry name" value="Vaccinia Virus protein VP39"/>
    <property type="match status" value="1"/>
</dbReference>
<dbReference type="Pfam" id="PF05063">
    <property type="entry name" value="MT-A70"/>
    <property type="match status" value="1"/>
</dbReference>
<evidence type="ECO:0000256" key="1">
    <source>
        <dbReference type="PROSITE-ProRule" id="PRU00489"/>
    </source>
</evidence>
<dbReference type="EnsemblMetazoa" id="XM_022817256">
    <property type="protein sequence ID" value="XP_022672991"/>
    <property type="gene ID" value="LOC111255356"/>
</dbReference>
<dbReference type="RefSeq" id="XP_022672990.1">
    <property type="nucleotide sequence ID" value="XM_022817255.1"/>
</dbReference>
<dbReference type="PROSITE" id="PS00092">
    <property type="entry name" value="N6_MTASE"/>
    <property type="match status" value="1"/>
</dbReference>
<dbReference type="GO" id="GO:0003676">
    <property type="term" value="F:nucleic acid binding"/>
    <property type="evidence" value="ECO:0007669"/>
    <property type="project" value="InterPro"/>
</dbReference>
<sequence>MERLIFVDHLKSSFLNSGSEDISYHQDLFAIYKPFAAQSSDNISKRKRAACGDSETELSGEWPLDQDIADNLKKFVIENSDEFAREVLDDAENSKAKQSAAVIPSSYFFRGCTYQIFFNENGKTQKCYFQNRQFLLPPHSVGILSTLSPSSTIDMLKAAHTLYGSDGRFDLIVMDPPWINKSVKRQRRYMTADAQDCLSQLKIQDLLAYDGLLIVWYTHNISHYTYLKEQLSGWNLQLVATWTWLKVTTNGTPICPLGRNFKKPYEHVLLATRNQLYTEKLFKSNGKIIVSVPSAIHSHKPNLECVLEQFDIHCKRLRCLELFARTLKSNWVCFGNEVIKLQCVEVFDVLN</sequence>
<dbReference type="OrthoDB" id="61116at2759"/>
<dbReference type="AlphaFoldDB" id="A0A7M7KWB2"/>
<evidence type="ECO:0000313" key="3">
    <source>
        <dbReference type="Proteomes" id="UP000594260"/>
    </source>
</evidence>
<protein>
    <recommendedName>
        <fullName evidence="4">Methyltransferase-like protein 4</fullName>
    </recommendedName>
</protein>
<comment type="similarity">
    <text evidence="1">Belongs to the MT-A70-like family.</text>
</comment>